<feature type="coiled-coil region" evidence="1">
    <location>
        <begin position="98"/>
        <end position="132"/>
    </location>
</feature>
<dbReference type="Proteomes" id="UP000785180">
    <property type="component" value="Unassembled WGS sequence"/>
</dbReference>
<dbReference type="EMBL" id="SWNS01000004">
    <property type="protein sequence ID" value="NFD87546.1"/>
    <property type="molecule type" value="Genomic_DNA"/>
</dbReference>
<protein>
    <submittedName>
        <fullName evidence="2">Uncharacterized protein</fullName>
    </submittedName>
</protein>
<reference evidence="2" key="1">
    <citation type="submission" date="2019-04" db="EMBL/GenBank/DDBJ databases">
        <title>Genome sequencing of Clostridium botulinum Groups I-IV and Clostridium butyricum.</title>
        <authorList>
            <person name="Brunt J."/>
            <person name="Van Vliet A.H.M."/>
            <person name="Stringer S.C."/>
            <person name="Carter A.T."/>
            <person name="Peck M.W."/>
        </authorList>
    </citation>
    <scope>NUCLEOTIDE SEQUENCE</scope>
    <source>
        <strain evidence="3">7221C</strain>
        <strain evidence="2">Colworth BL165</strain>
    </source>
</reference>
<evidence type="ECO:0000313" key="2">
    <source>
        <dbReference type="EMBL" id="NFD87546.1"/>
    </source>
</evidence>
<proteinExistence type="predicted"/>
<dbReference type="EMBL" id="SXDK01000004">
    <property type="protein sequence ID" value="NFU59439.1"/>
    <property type="molecule type" value="Genomic_DNA"/>
</dbReference>
<evidence type="ECO:0000313" key="3">
    <source>
        <dbReference type="EMBL" id="NFU59439.1"/>
    </source>
</evidence>
<comment type="caution">
    <text evidence="2">The sequence shown here is derived from an EMBL/GenBank/DDBJ whole genome shotgun (WGS) entry which is preliminary data.</text>
</comment>
<dbReference type="AlphaFoldDB" id="A0A6G4D9C7"/>
<name>A0A6G4D9C7_CLOBO</name>
<organism evidence="2">
    <name type="scientific">Clostridium botulinum</name>
    <dbReference type="NCBI Taxonomy" id="1491"/>
    <lineage>
        <taxon>Bacteria</taxon>
        <taxon>Bacillati</taxon>
        <taxon>Bacillota</taxon>
        <taxon>Clostridia</taxon>
        <taxon>Eubacteriales</taxon>
        <taxon>Clostridiaceae</taxon>
        <taxon>Clostridium</taxon>
    </lineage>
</organism>
<accession>A0A6G4D9C7</accession>
<gene>
    <name evidence="2" type="ORF">FCV13_05850</name>
    <name evidence="3" type="ORF">FDF67_04330</name>
</gene>
<sequence>MLKQKLRIITNSGKTKLLLLFITISVCVVTSVLSIGENVNVDTDVINVTKDKKIKPITNLEGLKLNNLDDLANECCIYETDNKPNEFDIMVSNAHKYLKELQKEKQQEVQKRKQLEQKYKDKQNQIRLSRGNNNPYQGRIFNITASHYSGREEENGKGRAYRNALGKPLTYETIAVPRNIPLGSLIKLIDNEGNSYIKIALDYGSTKHIRWIDNNTMKIDVCKPYASRKEIDNLGIKYYRGEIVRWGF</sequence>
<dbReference type="RefSeq" id="WP_003381376.1">
    <property type="nucleotide sequence ID" value="NZ_CP063817.1"/>
</dbReference>
<evidence type="ECO:0000256" key="1">
    <source>
        <dbReference type="SAM" id="Coils"/>
    </source>
</evidence>
<keyword evidence="1" id="KW-0175">Coiled coil</keyword>